<evidence type="ECO:0000313" key="2">
    <source>
        <dbReference type="EMBL" id="KAF2009091.1"/>
    </source>
</evidence>
<feature type="compositionally biased region" description="Basic residues" evidence="1">
    <location>
        <begin position="477"/>
        <end position="487"/>
    </location>
</feature>
<accession>A0A6A5X851</accession>
<feature type="compositionally biased region" description="Acidic residues" evidence="1">
    <location>
        <begin position="424"/>
        <end position="443"/>
    </location>
</feature>
<sequence length="487" mass="54266">MAVSKPSNKKATKQDTPMDSDRKPKTTLNGFSFPKSQTQKVVSSGRRKPTPASSGGYVPKRKAVDVPARTPHSRAAKSRKKSKSDPDSVYYNDTTIFSDLLASDPPSAAVEPPSSPPTVNGRSSQPHSSLPNGRPWQKPQTLVDLESKSASSPPDVSLPPAIFVSDKAFLASMDRDIHLLAAQLSTQPTIQMELPDIYTSDNTPAPWTSTTLFHLYILAYALSLPNICDLIADTWIQQFHAIDDVKALRIWRRNRDVEEDPRLKGVVEFVGNGETFVDTRAMEFNPVRIGELYGNTGRECGARMVWADALALCGADAEEVLEVGGRRDGEVASTTAEAVVEGYKGGGVGWENVDRGEVVRAMEDWPKEFVQDVLRTSLRLTRVRRTLKIEERHPYAWCRRYHEHAKRGLPCYRYLAWQEKDDDHGAEEEEEEEEEEESEDEGQLGESHVALGRLDSVELEDEGMSEDNLDLEVPHTARGKRNVHFAV</sequence>
<name>A0A6A5X851_9PLEO</name>
<feature type="compositionally biased region" description="Polar residues" evidence="1">
    <location>
        <begin position="118"/>
        <end position="131"/>
    </location>
</feature>
<dbReference type="EMBL" id="ML978080">
    <property type="protein sequence ID" value="KAF2009091.1"/>
    <property type="molecule type" value="Genomic_DNA"/>
</dbReference>
<evidence type="ECO:0000313" key="3">
    <source>
        <dbReference type="Proteomes" id="UP000799778"/>
    </source>
</evidence>
<feature type="region of interest" description="Disordered" evidence="1">
    <location>
        <begin position="1"/>
        <end position="138"/>
    </location>
</feature>
<dbReference type="OrthoDB" id="3792834at2759"/>
<evidence type="ECO:0000256" key="1">
    <source>
        <dbReference type="SAM" id="MobiDB-lite"/>
    </source>
</evidence>
<keyword evidence="3" id="KW-1185">Reference proteome</keyword>
<organism evidence="2 3">
    <name type="scientific">Aaosphaeria arxii CBS 175.79</name>
    <dbReference type="NCBI Taxonomy" id="1450172"/>
    <lineage>
        <taxon>Eukaryota</taxon>
        <taxon>Fungi</taxon>
        <taxon>Dikarya</taxon>
        <taxon>Ascomycota</taxon>
        <taxon>Pezizomycotina</taxon>
        <taxon>Dothideomycetes</taxon>
        <taxon>Pleosporomycetidae</taxon>
        <taxon>Pleosporales</taxon>
        <taxon>Pleosporales incertae sedis</taxon>
        <taxon>Aaosphaeria</taxon>
    </lineage>
</organism>
<protein>
    <submittedName>
        <fullName evidence="2">Uncharacterized protein</fullName>
    </submittedName>
</protein>
<feature type="region of interest" description="Disordered" evidence="1">
    <location>
        <begin position="422"/>
        <end position="487"/>
    </location>
</feature>
<dbReference type="Proteomes" id="UP000799778">
    <property type="component" value="Unassembled WGS sequence"/>
</dbReference>
<gene>
    <name evidence="2" type="ORF">BU24DRAFT_474556</name>
</gene>
<proteinExistence type="predicted"/>
<feature type="compositionally biased region" description="Basic residues" evidence="1">
    <location>
        <begin position="71"/>
        <end position="82"/>
    </location>
</feature>
<reference evidence="2" key="1">
    <citation type="journal article" date="2020" name="Stud. Mycol.">
        <title>101 Dothideomycetes genomes: a test case for predicting lifestyles and emergence of pathogens.</title>
        <authorList>
            <person name="Haridas S."/>
            <person name="Albert R."/>
            <person name="Binder M."/>
            <person name="Bloem J."/>
            <person name="Labutti K."/>
            <person name="Salamov A."/>
            <person name="Andreopoulos B."/>
            <person name="Baker S."/>
            <person name="Barry K."/>
            <person name="Bills G."/>
            <person name="Bluhm B."/>
            <person name="Cannon C."/>
            <person name="Castanera R."/>
            <person name="Culley D."/>
            <person name="Daum C."/>
            <person name="Ezra D."/>
            <person name="Gonzalez J."/>
            <person name="Henrissat B."/>
            <person name="Kuo A."/>
            <person name="Liang C."/>
            <person name="Lipzen A."/>
            <person name="Lutzoni F."/>
            <person name="Magnuson J."/>
            <person name="Mondo S."/>
            <person name="Nolan M."/>
            <person name="Ohm R."/>
            <person name="Pangilinan J."/>
            <person name="Park H.-J."/>
            <person name="Ramirez L."/>
            <person name="Alfaro M."/>
            <person name="Sun H."/>
            <person name="Tritt A."/>
            <person name="Yoshinaga Y."/>
            <person name="Zwiers L.-H."/>
            <person name="Turgeon B."/>
            <person name="Goodwin S."/>
            <person name="Spatafora J."/>
            <person name="Crous P."/>
            <person name="Grigoriev I."/>
        </authorList>
    </citation>
    <scope>NUCLEOTIDE SEQUENCE</scope>
    <source>
        <strain evidence="2">CBS 175.79</strain>
    </source>
</reference>
<dbReference type="GeneID" id="54290245"/>
<feature type="compositionally biased region" description="Acidic residues" evidence="1">
    <location>
        <begin position="457"/>
        <end position="470"/>
    </location>
</feature>
<dbReference type="RefSeq" id="XP_033377430.1">
    <property type="nucleotide sequence ID" value="XM_033532848.1"/>
</dbReference>
<feature type="compositionally biased region" description="Low complexity" evidence="1">
    <location>
        <begin position="102"/>
        <end position="112"/>
    </location>
</feature>
<feature type="compositionally biased region" description="Polar residues" evidence="1">
    <location>
        <begin position="26"/>
        <end position="42"/>
    </location>
</feature>
<dbReference type="AlphaFoldDB" id="A0A6A5X851"/>